<evidence type="ECO:0000313" key="6">
    <source>
        <dbReference type="Proteomes" id="UP001055307"/>
    </source>
</evidence>
<dbReference type="SUPFAM" id="SSF116734">
    <property type="entry name" value="DNA methylase specificity domain"/>
    <property type="match status" value="2"/>
</dbReference>
<feature type="domain" description="Type I restriction modification DNA specificity" evidence="4">
    <location>
        <begin position="6"/>
        <end position="183"/>
    </location>
</feature>
<dbReference type="InterPro" id="IPR044946">
    <property type="entry name" value="Restrct_endonuc_typeI_TRD_sf"/>
</dbReference>
<sequence>MLSNTPKGWQSRPLKELARHISRGAAPRYAADETSIWAVSQKCVRDGTFNLTNCRPHDGAKAVKDVAYLQVGDICINSTGTGTLGRVAQWQECGGRYFADTHITIVRPDTTKALPAFLVAFLGMPSTKAIINRDCVTGSTNQIELSKTALSELIIPVPPLDEQRRIAEVLKSVDDCIALSEEALEATSAKKNALLVAILHAGLWPIVQVGSLLADTPIPMRSGPFGSALLKSELTETGIPLLGIDNVHAERFKNEYRRFISEEKYRELARYTVFPGDVMVTIMGTVGRCCMVPEDIGRAISSKHVWTLSIDKTLYSSALLAWQINHDPRVLEQLRGAAQGGIMSAISSETLRNLRVPQPPQEQMLELEQLIVSANSTIFHLEEGIASLNRLKQLVSSDILSGRVRVPVANIDAPARRAIQPAFKRAVFAAEIVHQLHQDERFGSVKHEKIVYICELHLSLQIDLDRHAYKEAAGPYDPSARRSVEKILRQQKWYDSTKQDNRVVYAPLEASGGHARYFDRYFGERRSEVQELIDLLRPLKTQQCEIVATLYAVWNDFLIDGRQPSDDEIVDGVLNDWTDSKRQVPEEKWRAALPWMREKNLIPVGRGEKTRVPAK</sequence>
<protein>
    <recommendedName>
        <fullName evidence="4">Type I restriction modification DNA specificity domain-containing protein</fullName>
    </recommendedName>
</protein>
<dbReference type="RefSeq" id="WP_192216029.1">
    <property type="nucleotide sequence ID" value="NZ_BPQF01000034.1"/>
</dbReference>
<dbReference type="Proteomes" id="UP001055307">
    <property type="component" value="Unassembled WGS sequence"/>
</dbReference>
<organism evidence="5 6">
    <name type="scientific">Methylobacterium bullatum</name>
    <dbReference type="NCBI Taxonomy" id="570505"/>
    <lineage>
        <taxon>Bacteria</taxon>
        <taxon>Pseudomonadati</taxon>
        <taxon>Pseudomonadota</taxon>
        <taxon>Alphaproteobacteria</taxon>
        <taxon>Hyphomicrobiales</taxon>
        <taxon>Methylobacteriaceae</taxon>
        <taxon>Methylobacterium</taxon>
    </lineage>
</organism>
<dbReference type="Pfam" id="PF01420">
    <property type="entry name" value="Methylase_S"/>
    <property type="match status" value="1"/>
</dbReference>
<reference evidence="5" key="2">
    <citation type="submission" date="2021-08" db="EMBL/GenBank/DDBJ databases">
        <authorList>
            <person name="Tani A."/>
            <person name="Ola A."/>
            <person name="Ogura Y."/>
            <person name="Katsura K."/>
            <person name="Hayashi T."/>
        </authorList>
    </citation>
    <scope>NUCLEOTIDE SEQUENCE</scope>
    <source>
        <strain evidence="5">DSM 21893</strain>
    </source>
</reference>
<gene>
    <name evidence="5" type="ORF">OICFNHDK_4458</name>
</gene>
<evidence type="ECO:0000256" key="1">
    <source>
        <dbReference type="ARBA" id="ARBA00010923"/>
    </source>
</evidence>
<dbReference type="AlphaFoldDB" id="A0AAV4ZDS6"/>
<keyword evidence="6" id="KW-1185">Reference proteome</keyword>
<proteinExistence type="inferred from homology"/>
<keyword evidence="2" id="KW-0680">Restriction system</keyword>
<dbReference type="GO" id="GO:0003677">
    <property type="term" value="F:DNA binding"/>
    <property type="evidence" value="ECO:0007669"/>
    <property type="project" value="UniProtKB-KW"/>
</dbReference>
<dbReference type="GO" id="GO:0009307">
    <property type="term" value="P:DNA restriction-modification system"/>
    <property type="evidence" value="ECO:0007669"/>
    <property type="project" value="UniProtKB-KW"/>
</dbReference>
<keyword evidence="3" id="KW-0238">DNA-binding</keyword>
<dbReference type="EMBL" id="BPQF01000034">
    <property type="protein sequence ID" value="GJD41967.1"/>
    <property type="molecule type" value="Genomic_DNA"/>
</dbReference>
<dbReference type="PANTHER" id="PTHR30408:SF12">
    <property type="entry name" value="TYPE I RESTRICTION ENZYME MJAVIII SPECIFICITY SUBUNIT"/>
    <property type="match status" value="1"/>
</dbReference>
<dbReference type="InterPro" id="IPR000055">
    <property type="entry name" value="Restrct_endonuc_typeI_TRD"/>
</dbReference>
<evidence type="ECO:0000313" key="5">
    <source>
        <dbReference type="EMBL" id="GJD41967.1"/>
    </source>
</evidence>
<accession>A0AAV4ZDS6</accession>
<evidence type="ECO:0000256" key="2">
    <source>
        <dbReference type="ARBA" id="ARBA00022747"/>
    </source>
</evidence>
<evidence type="ECO:0000259" key="4">
    <source>
        <dbReference type="Pfam" id="PF01420"/>
    </source>
</evidence>
<dbReference type="InterPro" id="IPR052021">
    <property type="entry name" value="Type-I_RS_S_subunit"/>
</dbReference>
<name>A0AAV4ZDS6_9HYPH</name>
<comment type="similarity">
    <text evidence="1">Belongs to the type-I restriction system S methylase family.</text>
</comment>
<evidence type="ECO:0000256" key="3">
    <source>
        <dbReference type="ARBA" id="ARBA00023125"/>
    </source>
</evidence>
<reference evidence="5" key="1">
    <citation type="journal article" date="2016" name="Front. Microbiol.">
        <title>Genome Sequence of the Piezophilic, Mesophilic Sulfate-Reducing Bacterium Desulfovibrio indicus J2T.</title>
        <authorList>
            <person name="Cao J."/>
            <person name="Maignien L."/>
            <person name="Shao Z."/>
            <person name="Alain K."/>
            <person name="Jebbar M."/>
        </authorList>
    </citation>
    <scope>NUCLEOTIDE SEQUENCE</scope>
    <source>
        <strain evidence="5">DSM 21893</strain>
    </source>
</reference>
<dbReference type="PANTHER" id="PTHR30408">
    <property type="entry name" value="TYPE-1 RESTRICTION ENZYME ECOKI SPECIFICITY PROTEIN"/>
    <property type="match status" value="1"/>
</dbReference>
<comment type="caution">
    <text evidence="5">The sequence shown here is derived from an EMBL/GenBank/DDBJ whole genome shotgun (WGS) entry which is preliminary data.</text>
</comment>
<dbReference type="Gene3D" id="3.90.220.20">
    <property type="entry name" value="DNA methylase specificity domains"/>
    <property type="match status" value="2"/>
</dbReference>